<dbReference type="Pfam" id="PF19824">
    <property type="entry name" value="Tlp"/>
    <property type="match status" value="1"/>
</dbReference>
<sequence>MANKDDRSNNAERIEKIIQNTEENMKEAENYLNSFEGELSSDERKKLNEKKQQREESLNVLREELKDEQSFQADQHE</sequence>
<comment type="subcellular location">
    <subcellularLocation>
        <location evidence="1">Spore core</location>
    </subcellularLocation>
</comment>
<name>A0A162CME7_9BACI</name>
<comment type="similarity">
    <text evidence="1">Belongs to the Tlp family.</text>
</comment>
<dbReference type="RefSeq" id="WP_061950329.1">
    <property type="nucleotide sequence ID" value="NZ_LTAO01000040.1"/>
</dbReference>
<evidence type="ECO:0000313" key="4">
    <source>
        <dbReference type="Proteomes" id="UP000075806"/>
    </source>
</evidence>
<protein>
    <recommendedName>
        <fullName evidence="1">Small, acid-soluble spore protein Tlp</fullName>
    </recommendedName>
</protein>
<keyword evidence="4" id="KW-1185">Reference proteome</keyword>
<evidence type="ECO:0000256" key="1">
    <source>
        <dbReference type="HAMAP-Rule" id="MF_01506"/>
    </source>
</evidence>
<dbReference type="NCBIfam" id="TIGR03090">
    <property type="entry name" value="SASP_tlp"/>
    <property type="match status" value="1"/>
</dbReference>
<evidence type="ECO:0000256" key="2">
    <source>
        <dbReference type="SAM" id="MobiDB-lite"/>
    </source>
</evidence>
<dbReference type="AlphaFoldDB" id="A0A162CME7"/>
<dbReference type="InterPro" id="IPR017524">
    <property type="entry name" value="SASP_thioredoxin-like"/>
</dbReference>
<dbReference type="HAMAP" id="MF_01506">
    <property type="entry name" value="Tlp"/>
    <property type="match status" value="1"/>
</dbReference>
<feature type="region of interest" description="Disordered" evidence="2">
    <location>
        <begin position="43"/>
        <end position="77"/>
    </location>
</feature>
<gene>
    <name evidence="1" type="primary">tlp</name>
    <name evidence="3" type="ORF">AZF04_13810</name>
</gene>
<evidence type="ECO:0000313" key="3">
    <source>
        <dbReference type="EMBL" id="KYG25560.1"/>
    </source>
</evidence>
<dbReference type="EMBL" id="LTAO01000040">
    <property type="protein sequence ID" value="KYG25560.1"/>
    <property type="molecule type" value="Genomic_DNA"/>
</dbReference>
<dbReference type="GO" id="GO:0030435">
    <property type="term" value="P:sporulation resulting in formation of a cellular spore"/>
    <property type="evidence" value="ECO:0007669"/>
    <property type="project" value="UniProtKB-KW"/>
</dbReference>
<keyword evidence="1" id="KW-0749">Sporulation</keyword>
<reference evidence="3" key="1">
    <citation type="submission" date="2016-02" db="EMBL/GenBank/DDBJ databases">
        <title>Genome sequence of Bacillus trypoxylicola KCTC 13244(T).</title>
        <authorList>
            <person name="Jeong H."/>
            <person name="Park S.-H."/>
            <person name="Choi S.-K."/>
        </authorList>
    </citation>
    <scope>NUCLEOTIDE SEQUENCE [LARGE SCALE GENOMIC DNA]</scope>
    <source>
        <strain evidence="3">KCTC 13244</strain>
    </source>
</reference>
<dbReference type="OrthoDB" id="1799076at2"/>
<accession>A0A162CME7</accession>
<comment type="induction">
    <text evidence="1">Expressed only in the forespore compartment of sporulating cells.</text>
</comment>
<dbReference type="Proteomes" id="UP000075806">
    <property type="component" value="Unassembled WGS sequence"/>
</dbReference>
<comment type="caution">
    <text evidence="3">The sequence shown here is derived from an EMBL/GenBank/DDBJ whole genome shotgun (WGS) entry which is preliminary data.</text>
</comment>
<dbReference type="STRING" id="519424.AZF04_13810"/>
<organism evidence="3 4">
    <name type="scientific">Alkalihalobacillus trypoxylicola</name>
    <dbReference type="NCBI Taxonomy" id="519424"/>
    <lineage>
        <taxon>Bacteria</taxon>
        <taxon>Bacillati</taxon>
        <taxon>Bacillota</taxon>
        <taxon>Bacilli</taxon>
        <taxon>Bacillales</taxon>
        <taxon>Bacillaceae</taxon>
        <taxon>Alkalihalobacillus</taxon>
    </lineage>
</organism>
<dbReference type="GO" id="GO:0030436">
    <property type="term" value="P:asexual sporulation"/>
    <property type="evidence" value="ECO:0007669"/>
    <property type="project" value="UniProtKB-UniRule"/>
</dbReference>
<proteinExistence type="evidence at transcript level"/>